<reference evidence="4" key="1">
    <citation type="submission" date="2021-02" db="EMBL/GenBank/DDBJ databases">
        <authorList>
            <person name="Nowell W R."/>
        </authorList>
    </citation>
    <scope>NUCLEOTIDE SEQUENCE</scope>
</reference>
<feature type="disulfide bond" evidence="1">
    <location>
        <begin position="39"/>
        <end position="48"/>
    </location>
</feature>
<comment type="caution">
    <text evidence="4">The sequence shown here is derived from an EMBL/GenBank/DDBJ whole genome shotgun (WGS) entry which is preliminary data.</text>
</comment>
<dbReference type="PROSITE" id="PS00022">
    <property type="entry name" value="EGF_1"/>
    <property type="match status" value="1"/>
</dbReference>
<dbReference type="InterPro" id="IPR000742">
    <property type="entry name" value="EGF"/>
</dbReference>
<dbReference type="Gene3D" id="2.10.25.10">
    <property type="entry name" value="Laminin"/>
    <property type="match status" value="1"/>
</dbReference>
<protein>
    <recommendedName>
        <fullName evidence="3">EGF-like domain-containing protein</fullName>
    </recommendedName>
</protein>
<keyword evidence="1" id="KW-0245">EGF-like domain</keyword>
<evidence type="ECO:0000259" key="3">
    <source>
        <dbReference type="PROSITE" id="PS50026"/>
    </source>
</evidence>
<dbReference type="Proteomes" id="UP000663889">
    <property type="component" value="Unassembled WGS sequence"/>
</dbReference>
<evidence type="ECO:0000313" key="5">
    <source>
        <dbReference type="Proteomes" id="UP000663889"/>
    </source>
</evidence>
<keyword evidence="1" id="KW-1015">Disulfide bond</keyword>
<name>A0A814XS57_9BILA</name>
<evidence type="ECO:0000256" key="1">
    <source>
        <dbReference type="PROSITE-ProRule" id="PRU00076"/>
    </source>
</evidence>
<organism evidence="4 5">
    <name type="scientific">Rotaria sordida</name>
    <dbReference type="NCBI Taxonomy" id="392033"/>
    <lineage>
        <taxon>Eukaryota</taxon>
        <taxon>Metazoa</taxon>
        <taxon>Spiralia</taxon>
        <taxon>Gnathifera</taxon>
        <taxon>Rotifera</taxon>
        <taxon>Eurotatoria</taxon>
        <taxon>Bdelloidea</taxon>
        <taxon>Philodinida</taxon>
        <taxon>Philodinidae</taxon>
        <taxon>Rotaria</taxon>
    </lineage>
</organism>
<evidence type="ECO:0000256" key="2">
    <source>
        <dbReference type="SAM" id="MobiDB-lite"/>
    </source>
</evidence>
<sequence length="148" mass="16098">MTIVIFGQGTANMCDWIQCANGGICQPAEGSTLGYKCRCQFGFTGTLCESRLNITTCVRNPWLHNGNCTVTNDYQHTTDTLHSIMDKAVHDLYKQTNDDQQKVIAPNDGSLTSTPTIIETVNQHPIGQQATKPVTQADAEASPAIKPN</sequence>
<gene>
    <name evidence="4" type="ORF">SEV965_LOCUS22120</name>
</gene>
<dbReference type="SUPFAM" id="SSF57196">
    <property type="entry name" value="EGF/Laminin"/>
    <property type="match status" value="1"/>
</dbReference>
<dbReference type="EMBL" id="CAJNOU010001543">
    <property type="protein sequence ID" value="CAF1219755.1"/>
    <property type="molecule type" value="Genomic_DNA"/>
</dbReference>
<feature type="compositionally biased region" description="Polar residues" evidence="2">
    <location>
        <begin position="124"/>
        <end position="134"/>
    </location>
</feature>
<dbReference type="SMART" id="SM00181">
    <property type="entry name" value="EGF"/>
    <property type="match status" value="1"/>
</dbReference>
<accession>A0A814XS57</accession>
<feature type="region of interest" description="Disordered" evidence="2">
    <location>
        <begin position="124"/>
        <end position="148"/>
    </location>
</feature>
<comment type="caution">
    <text evidence="1">Lacks conserved residue(s) required for the propagation of feature annotation.</text>
</comment>
<dbReference type="PROSITE" id="PS50026">
    <property type="entry name" value="EGF_3"/>
    <property type="match status" value="1"/>
</dbReference>
<evidence type="ECO:0000313" key="4">
    <source>
        <dbReference type="EMBL" id="CAF1219755.1"/>
    </source>
</evidence>
<dbReference type="AlphaFoldDB" id="A0A814XS57"/>
<dbReference type="CDD" id="cd00054">
    <property type="entry name" value="EGF_CA"/>
    <property type="match status" value="1"/>
</dbReference>
<proteinExistence type="predicted"/>
<dbReference type="PROSITE" id="PS01186">
    <property type="entry name" value="EGF_2"/>
    <property type="match status" value="1"/>
</dbReference>
<feature type="domain" description="EGF-like" evidence="3">
    <location>
        <begin position="10"/>
        <end position="49"/>
    </location>
</feature>